<dbReference type="Proteomes" id="UP001139485">
    <property type="component" value="Unassembled WGS sequence"/>
</dbReference>
<accession>A0A9X2IH55</accession>
<sequence>MRHLNITQCRRYLDDLAALIGGLAGAALIIWRWRYTQPKATPVIPASAALAPAQIAAFRRLVERRELIHQAAGKAAGRSDYHGEVGRLRDQIAETRRRIRGDG</sequence>
<keyword evidence="1" id="KW-0812">Transmembrane</keyword>
<reference evidence="2" key="1">
    <citation type="submission" date="2022-05" db="EMBL/GenBank/DDBJ databases">
        <authorList>
            <person name="Tuo L."/>
        </authorList>
    </citation>
    <scope>NUCLEOTIDE SEQUENCE</scope>
    <source>
        <strain evidence="2">BSK12Z-4</strain>
    </source>
</reference>
<proteinExistence type="predicted"/>
<keyword evidence="3" id="KW-1185">Reference proteome</keyword>
<evidence type="ECO:0000256" key="1">
    <source>
        <dbReference type="SAM" id="Phobius"/>
    </source>
</evidence>
<protein>
    <submittedName>
        <fullName evidence="2">Uncharacterized protein</fullName>
    </submittedName>
</protein>
<keyword evidence="1" id="KW-0472">Membrane</keyword>
<name>A0A9X2IH55_9ACTN</name>
<dbReference type="EMBL" id="JAMOIL010000045">
    <property type="protein sequence ID" value="MCM0622703.1"/>
    <property type="molecule type" value="Genomic_DNA"/>
</dbReference>
<dbReference type="RefSeq" id="WP_250828872.1">
    <property type="nucleotide sequence ID" value="NZ_JAMOIL010000045.1"/>
</dbReference>
<feature type="transmembrane region" description="Helical" evidence="1">
    <location>
        <begin position="12"/>
        <end position="31"/>
    </location>
</feature>
<gene>
    <name evidence="2" type="ORF">M8330_20645</name>
</gene>
<evidence type="ECO:0000313" key="2">
    <source>
        <dbReference type="EMBL" id="MCM0622703.1"/>
    </source>
</evidence>
<comment type="caution">
    <text evidence="2">The sequence shown here is derived from an EMBL/GenBank/DDBJ whole genome shotgun (WGS) entry which is preliminary data.</text>
</comment>
<dbReference type="AlphaFoldDB" id="A0A9X2IH55"/>
<keyword evidence="1" id="KW-1133">Transmembrane helix</keyword>
<evidence type="ECO:0000313" key="3">
    <source>
        <dbReference type="Proteomes" id="UP001139485"/>
    </source>
</evidence>
<organism evidence="2 3">
    <name type="scientific">Nocardioides bruguierae</name>
    <dbReference type="NCBI Taxonomy" id="2945102"/>
    <lineage>
        <taxon>Bacteria</taxon>
        <taxon>Bacillati</taxon>
        <taxon>Actinomycetota</taxon>
        <taxon>Actinomycetes</taxon>
        <taxon>Propionibacteriales</taxon>
        <taxon>Nocardioidaceae</taxon>
        <taxon>Nocardioides</taxon>
    </lineage>
</organism>